<protein>
    <recommendedName>
        <fullName evidence="3">Shikimate kinase</fullName>
    </recommendedName>
</protein>
<reference evidence="1 2" key="1">
    <citation type="submission" date="2021-03" db="EMBL/GenBank/DDBJ databases">
        <title>Sequencing the genomes of 1000 actinobacteria strains.</title>
        <authorList>
            <person name="Klenk H.-P."/>
        </authorList>
    </citation>
    <scope>NUCLEOTIDE SEQUENCE [LARGE SCALE GENOMIC DNA]</scope>
    <source>
        <strain evidence="1 2">DSM 18824</strain>
    </source>
</reference>
<organism evidence="1 2">
    <name type="scientific">Kribbella aluminosa</name>
    <dbReference type="NCBI Taxonomy" id="416017"/>
    <lineage>
        <taxon>Bacteria</taxon>
        <taxon>Bacillati</taxon>
        <taxon>Actinomycetota</taxon>
        <taxon>Actinomycetes</taxon>
        <taxon>Propionibacteriales</taxon>
        <taxon>Kribbellaceae</taxon>
        <taxon>Kribbella</taxon>
    </lineage>
</organism>
<gene>
    <name evidence="1" type="ORF">JOF29_004323</name>
</gene>
<name>A0ABS4UNN0_9ACTN</name>
<evidence type="ECO:0000313" key="2">
    <source>
        <dbReference type="Proteomes" id="UP000755585"/>
    </source>
</evidence>
<proteinExistence type="predicted"/>
<dbReference type="InterPro" id="IPR027417">
    <property type="entry name" value="P-loop_NTPase"/>
</dbReference>
<dbReference type="EMBL" id="JAGINT010000001">
    <property type="protein sequence ID" value="MBP2353240.1"/>
    <property type="molecule type" value="Genomic_DNA"/>
</dbReference>
<sequence>MTPYLLPSEALWVGGPAAAGKSTVSRLFARKHGYVWYSVDAHTFDHEQRAAAAGLHELGAGPGAFDRGPMILEDIHAPTIVEGAFVTPTMAGTGPNAVWLMPSKPEQLARLHERNPGANHEGLIWGWQLINDQLAGTTATVINVDNQTIPQTLNALEQHFAPLLTAHPTPDTPTRQSFIRTSNNQLVVQAHARNRTTPITFDCECADPTCTDVVELTPTALSQARPAILSPRHT</sequence>
<dbReference type="SUPFAM" id="SSF52540">
    <property type="entry name" value="P-loop containing nucleoside triphosphate hydrolases"/>
    <property type="match status" value="1"/>
</dbReference>
<dbReference type="Proteomes" id="UP000755585">
    <property type="component" value="Unassembled WGS sequence"/>
</dbReference>
<accession>A0ABS4UNN0</accession>
<comment type="caution">
    <text evidence="1">The sequence shown here is derived from an EMBL/GenBank/DDBJ whole genome shotgun (WGS) entry which is preliminary data.</text>
</comment>
<evidence type="ECO:0008006" key="3">
    <source>
        <dbReference type="Google" id="ProtNLM"/>
    </source>
</evidence>
<evidence type="ECO:0000313" key="1">
    <source>
        <dbReference type="EMBL" id="MBP2353240.1"/>
    </source>
</evidence>
<dbReference type="Gene3D" id="3.40.50.300">
    <property type="entry name" value="P-loop containing nucleotide triphosphate hydrolases"/>
    <property type="match status" value="1"/>
</dbReference>
<dbReference type="RefSeq" id="WP_209695864.1">
    <property type="nucleotide sequence ID" value="NZ_JAGINT010000001.1"/>
</dbReference>
<keyword evidence="2" id="KW-1185">Reference proteome</keyword>